<dbReference type="AlphaFoldDB" id="A0A401ZJ00"/>
<comment type="caution">
    <text evidence="2">The sequence shown here is derived from an EMBL/GenBank/DDBJ whole genome shotgun (WGS) entry which is preliminary data.</text>
</comment>
<dbReference type="Proteomes" id="UP000287224">
    <property type="component" value="Unassembled WGS sequence"/>
</dbReference>
<dbReference type="EMBL" id="BIFQ01000001">
    <property type="protein sequence ID" value="GCE06827.1"/>
    <property type="molecule type" value="Genomic_DNA"/>
</dbReference>
<organism evidence="2 3">
    <name type="scientific">Dictyobacter aurantiacus</name>
    <dbReference type="NCBI Taxonomy" id="1936993"/>
    <lineage>
        <taxon>Bacteria</taxon>
        <taxon>Bacillati</taxon>
        <taxon>Chloroflexota</taxon>
        <taxon>Ktedonobacteria</taxon>
        <taxon>Ktedonobacterales</taxon>
        <taxon>Dictyobacteraceae</taxon>
        <taxon>Dictyobacter</taxon>
    </lineage>
</organism>
<keyword evidence="3" id="KW-1185">Reference proteome</keyword>
<sequence length="101" mass="11446">MRAQARGRRSCGGLQSRGKPGTYDLCCVSRKRKLGIGVEVEEGFLHCAKSIKRSKLWEQASWPDLAALPSIGQMFHDHTHIADKTAQQLDAYLEEDYQHLY</sequence>
<evidence type="ECO:0000256" key="1">
    <source>
        <dbReference type="SAM" id="MobiDB-lite"/>
    </source>
</evidence>
<accession>A0A401ZJ00</accession>
<evidence type="ECO:0000313" key="2">
    <source>
        <dbReference type="EMBL" id="GCE06827.1"/>
    </source>
</evidence>
<protein>
    <submittedName>
        <fullName evidence="2">Uncharacterized protein</fullName>
    </submittedName>
</protein>
<proteinExistence type="predicted"/>
<gene>
    <name evidence="2" type="ORF">KDAU_41560</name>
</gene>
<feature type="region of interest" description="Disordered" evidence="1">
    <location>
        <begin position="1"/>
        <end position="21"/>
    </location>
</feature>
<reference evidence="3" key="1">
    <citation type="submission" date="2018-12" db="EMBL/GenBank/DDBJ databases">
        <title>Tengunoibacter tsumagoiensis gen. nov., sp. nov., Dictyobacter kobayashii sp. nov., D. alpinus sp. nov., and D. joshuensis sp. nov. and description of Dictyobacteraceae fam. nov. within the order Ktedonobacterales isolated from Tengu-no-mugimeshi.</title>
        <authorList>
            <person name="Wang C.M."/>
            <person name="Zheng Y."/>
            <person name="Sakai Y."/>
            <person name="Toyoda A."/>
            <person name="Minakuchi Y."/>
            <person name="Abe K."/>
            <person name="Yokota A."/>
            <person name="Yabe S."/>
        </authorList>
    </citation>
    <scope>NUCLEOTIDE SEQUENCE [LARGE SCALE GENOMIC DNA]</scope>
    <source>
        <strain evidence="3">S-27</strain>
    </source>
</reference>
<name>A0A401ZJ00_9CHLR</name>
<evidence type="ECO:0000313" key="3">
    <source>
        <dbReference type="Proteomes" id="UP000287224"/>
    </source>
</evidence>